<dbReference type="EMBL" id="JAWDJW010007416">
    <property type="protein sequence ID" value="KAK3062201.1"/>
    <property type="molecule type" value="Genomic_DNA"/>
</dbReference>
<comment type="caution">
    <text evidence="1">The sequence shown here is derived from an EMBL/GenBank/DDBJ whole genome shotgun (WGS) entry which is preliminary data.</text>
</comment>
<evidence type="ECO:0000313" key="1">
    <source>
        <dbReference type="EMBL" id="KAK3062201.1"/>
    </source>
</evidence>
<name>A0ACC3D650_9PEZI</name>
<organism evidence="1 2">
    <name type="scientific">Coniosporium uncinatum</name>
    <dbReference type="NCBI Taxonomy" id="93489"/>
    <lineage>
        <taxon>Eukaryota</taxon>
        <taxon>Fungi</taxon>
        <taxon>Dikarya</taxon>
        <taxon>Ascomycota</taxon>
        <taxon>Pezizomycotina</taxon>
        <taxon>Dothideomycetes</taxon>
        <taxon>Dothideomycetes incertae sedis</taxon>
        <taxon>Coniosporium</taxon>
    </lineage>
</organism>
<evidence type="ECO:0000313" key="2">
    <source>
        <dbReference type="Proteomes" id="UP001186974"/>
    </source>
</evidence>
<sequence>MARPSPRFANWTVPRIKTLLWSIGGTTNGSKSELLARVGQELRTARIPGSSQGSPARILSIDMGIKNLAFCVCDVSLHETANSGKDIEELSRSKASLAVVDWKRIAAAAFAAIQPNGPEPTEAQQLLASSGNLHDLYSPAALSRTAHHVIKSLLAYKPNVILIERQRWRSGGGAAVQEWTLRVNTLEAMFWGILTSMKLQSHSGSTEDNHANSQEFPEVWGVFPARVAQFWAGAAPEKTVTGGRRKVEKKDKIAVVKRWVEEEQSMSPSSASTSAQRTFDLSFSHEAKSTLETFTSSQRRRSSRSRGSAPSEEAVTGDSAAGLTPDQRGKVDDLADCLLQAAAWTQWEINRHRVQSSEDDDAVLRLLEHSEVET</sequence>
<reference evidence="1" key="1">
    <citation type="submission" date="2024-09" db="EMBL/GenBank/DDBJ databases">
        <title>Black Yeasts Isolated from many extreme environments.</title>
        <authorList>
            <person name="Coleine C."/>
            <person name="Stajich J.E."/>
            <person name="Selbmann L."/>
        </authorList>
    </citation>
    <scope>NUCLEOTIDE SEQUENCE</scope>
    <source>
        <strain evidence="1">CCFEE 5737</strain>
    </source>
</reference>
<protein>
    <submittedName>
        <fullName evidence="1">Uncharacterized protein</fullName>
    </submittedName>
</protein>
<keyword evidence="2" id="KW-1185">Reference proteome</keyword>
<gene>
    <name evidence="1" type="ORF">LTS18_004615</name>
</gene>
<dbReference type="Proteomes" id="UP001186974">
    <property type="component" value="Unassembled WGS sequence"/>
</dbReference>
<accession>A0ACC3D650</accession>
<proteinExistence type="predicted"/>